<feature type="transmembrane region" description="Helical" evidence="1">
    <location>
        <begin position="326"/>
        <end position="344"/>
    </location>
</feature>
<reference evidence="2 4" key="2">
    <citation type="journal article" date="2023" name="BMC Biol.">
        <title>The compact genome of the sponge Oopsacas minuta (Hexactinellida) is lacking key metazoan core genes.</title>
        <authorList>
            <person name="Santini S."/>
            <person name="Schenkelaars Q."/>
            <person name="Jourda C."/>
            <person name="Duchesne M."/>
            <person name="Belahbib H."/>
            <person name="Rocher C."/>
            <person name="Selva M."/>
            <person name="Riesgo A."/>
            <person name="Vervoort M."/>
            <person name="Leys S.P."/>
            <person name="Kodjabachian L."/>
            <person name="Le Bivic A."/>
            <person name="Borchiellini C."/>
            <person name="Claverie J.M."/>
            <person name="Renard E."/>
        </authorList>
    </citation>
    <scope>NUCLEOTIDE SEQUENCE [LARGE SCALE GENOMIC DNA]</scope>
    <source>
        <strain evidence="2">SPO-2</strain>
    </source>
</reference>
<evidence type="ECO:0008006" key="5">
    <source>
        <dbReference type="Google" id="ProtNLM"/>
    </source>
</evidence>
<organism evidence="2 4">
    <name type="scientific">Oopsacas minuta</name>
    <dbReference type="NCBI Taxonomy" id="111878"/>
    <lineage>
        <taxon>Eukaryota</taxon>
        <taxon>Metazoa</taxon>
        <taxon>Porifera</taxon>
        <taxon>Hexactinellida</taxon>
        <taxon>Hexasterophora</taxon>
        <taxon>Lyssacinosida</taxon>
        <taxon>Leucopsacidae</taxon>
        <taxon>Oopsacas</taxon>
    </lineage>
</organism>
<feature type="transmembrane region" description="Helical" evidence="1">
    <location>
        <begin position="482"/>
        <end position="509"/>
    </location>
</feature>
<keyword evidence="1" id="KW-1133">Transmembrane helix</keyword>
<keyword evidence="1" id="KW-0472">Membrane</keyword>
<gene>
    <name evidence="2" type="ORF">LOD99_9466</name>
    <name evidence="3" type="ORF">LOD99_9470</name>
</gene>
<reference evidence="2" key="1">
    <citation type="submission" date="2022-02" db="EMBL/GenBank/DDBJ databases">
        <authorList>
            <person name="Santini S."/>
            <person name="Jourda C."/>
            <person name="Belahbib H."/>
            <person name="Rocher C."/>
            <person name="Selva M."/>
            <person name="Borchiellini C."/>
            <person name="Renard E."/>
        </authorList>
    </citation>
    <scope>NUCLEOTIDE SEQUENCE</scope>
    <source>
        <strain evidence="2">SPO-2</strain>
    </source>
</reference>
<dbReference type="EMBL" id="JAKMXF010000362">
    <property type="protein sequence ID" value="KAI6646119.1"/>
    <property type="molecule type" value="Genomic_DNA"/>
</dbReference>
<dbReference type="EMBL" id="JAKMXF010000362">
    <property type="protein sequence ID" value="KAI6646115.1"/>
    <property type="molecule type" value="Genomic_DNA"/>
</dbReference>
<feature type="transmembrane region" description="Helical" evidence="1">
    <location>
        <begin position="417"/>
        <end position="436"/>
    </location>
</feature>
<accession>A0AAV7JCC6</accession>
<dbReference type="AlphaFoldDB" id="A0AAV7JCC6"/>
<keyword evidence="1" id="KW-0812">Transmembrane</keyword>
<sequence>MNVKNSWITFSILLTMLLLDLVLLAGYLALIVLSYDRARAGNLDYYFYILGDTIFTFIFAFILTLTGMVFVIHERLVEAPKKGTEEVVELKDLNSHKYLSIDLIPEDTVREGSEDTVREGCEDIAAVSIGATNPLQGCHANFILHDTPFLSDLQLENAPVLKLSGEATKLKTCRVTVKNNPNIDVSYKPFVSKRFAPLTILSCVAMYVSILLVLLGIISFAWAIVIAQYDRAIPLKFGWTFVLVDFICGILVPFLLLCSVTIAKVVLSYFTGQELSLRSAITPLLGSAHLIEHSDGSVYWLVGGRFKYNLVNNTKHPWIESNCSTWALWLVICIAVMFSFSQFINLTVISEQISSTCIQDFDCFVAIEAFYFEHIICPDGANSTLVVTFLKNNTVSILPEDTVFHCFQYLDFAVDNSLFLALGISYSLYLFGIALFNRIFNAISVLNQIKQSRLWALPFFLLGLFSFLFVVLLYFLTGLHRLLFNIIRVFVLFQLSAYFIVIGVLVLVYSHQDRSREKKYK</sequence>
<feature type="transmembrane region" description="Helical" evidence="1">
    <location>
        <begin position="7"/>
        <end position="33"/>
    </location>
</feature>
<evidence type="ECO:0000313" key="2">
    <source>
        <dbReference type="EMBL" id="KAI6646115.1"/>
    </source>
</evidence>
<name>A0AAV7JCC6_9METZ</name>
<proteinExistence type="predicted"/>
<comment type="caution">
    <text evidence="2">The sequence shown here is derived from an EMBL/GenBank/DDBJ whole genome shotgun (WGS) entry which is preliminary data.</text>
</comment>
<feature type="transmembrane region" description="Helical" evidence="1">
    <location>
        <begin position="45"/>
        <end position="72"/>
    </location>
</feature>
<feature type="transmembrane region" description="Helical" evidence="1">
    <location>
        <begin position="198"/>
        <end position="225"/>
    </location>
</feature>
<dbReference type="Proteomes" id="UP001165289">
    <property type="component" value="Unassembled WGS sequence"/>
</dbReference>
<evidence type="ECO:0000256" key="1">
    <source>
        <dbReference type="SAM" id="Phobius"/>
    </source>
</evidence>
<feature type="transmembrane region" description="Helical" evidence="1">
    <location>
        <begin position="237"/>
        <end position="270"/>
    </location>
</feature>
<evidence type="ECO:0000313" key="3">
    <source>
        <dbReference type="EMBL" id="KAI6646119.1"/>
    </source>
</evidence>
<feature type="transmembrane region" description="Helical" evidence="1">
    <location>
        <begin position="457"/>
        <end position="476"/>
    </location>
</feature>
<protein>
    <recommendedName>
        <fullName evidence="5">Transmembrane protein</fullName>
    </recommendedName>
</protein>
<evidence type="ECO:0000313" key="4">
    <source>
        <dbReference type="Proteomes" id="UP001165289"/>
    </source>
</evidence>
<keyword evidence="4" id="KW-1185">Reference proteome</keyword>